<name>A0AAQ4FCY8_AMBAM</name>
<reference evidence="2 3" key="1">
    <citation type="journal article" date="2023" name="Arcadia Sci">
        <title>De novo assembly of a long-read Amblyomma americanum tick genome.</title>
        <authorList>
            <person name="Chou S."/>
            <person name="Poskanzer K.E."/>
            <person name="Rollins M."/>
            <person name="Thuy-Boun P.S."/>
        </authorList>
    </citation>
    <scope>NUCLEOTIDE SEQUENCE [LARGE SCALE GENOMIC DNA]</scope>
    <source>
        <strain evidence="2">F_SG_1</strain>
        <tissue evidence="2">Salivary glands</tissue>
    </source>
</reference>
<dbReference type="AlphaFoldDB" id="A0AAQ4FCY8"/>
<evidence type="ECO:0000256" key="1">
    <source>
        <dbReference type="SAM" id="Coils"/>
    </source>
</evidence>
<comment type="caution">
    <text evidence="2">The sequence shown here is derived from an EMBL/GenBank/DDBJ whole genome shotgun (WGS) entry which is preliminary data.</text>
</comment>
<proteinExistence type="predicted"/>
<evidence type="ECO:0000313" key="3">
    <source>
        <dbReference type="Proteomes" id="UP001321473"/>
    </source>
</evidence>
<keyword evidence="3" id="KW-1185">Reference proteome</keyword>
<feature type="coiled-coil region" evidence="1">
    <location>
        <begin position="46"/>
        <end position="186"/>
    </location>
</feature>
<dbReference type="SUPFAM" id="SSF57997">
    <property type="entry name" value="Tropomyosin"/>
    <property type="match status" value="1"/>
</dbReference>
<protein>
    <submittedName>
        <fullName evidence="2">Uncharacterized protein</fullName>
    </submittedName>
</protein>
<sequence length="207" mass="23933">MKAQCLCLMCSVRGAFRDDQEHVFDPIGNAVTLLEVMHYCWAAQRMEKLTRKLRYLRRLVESLQQQNSRIAKGLHVAQAEVESLEIDIATMERESDKYRQAKEAAEAKLRHYQVVLEKAITDLQQQQKENAALEAKLKARAKAEENRVNLLWLEVERATEELEEEKKKADAAVEECKKIAQQLRHQGKFHSIPPLLWQLQPVCLQGS</sequence>
<accession>A0AAQ4FCY8</accession>
<gene>
    <name evidence="2" type="ORF">V5799_008932</name>
</gene>
<keyword evidence="1" id="KW-0175">Coiled coil</keyword>
<dbReference type="Proteomes" id="UP001321473">
    <property type="component" value="Unassembled WGS sequence"/>
</dbReference>
<evidence type="ECO:0000313" key="2">
    <source>
        <dbReference type="EMBL" id="KAK8784703.1"/>
    </source>
</evidence>
<organism evidence="2 3">
    <name type="scientific">Amblyomma americanum</name>
    <name type="common">Lone star tick</name>
    <dbReference type="NCBI Taxonomy" id="6943"/>
    <lineage>
        <taxon>Eukaryota</taxon>
        <taxon>Metazoa</taxon>
        <taxon>Ecdysozoa</taxon>
        <taxon>Arthropoda</taxon>
        <taxon>Chelicerata</taxon>
        <taxon>Arachnida</taxon>
        <taxon>Acari</taxon>
        <taxon>Parasitiformes</taxon>
        <taxon>Ixodida</taxon>
        <taxon>Ixodoidea</taxon>
        <taxon>Ixodidae</taxon>
        <taxon>Amblyomminae</taxon>
        <taxon>Amblyomma</taxon>
    </lineage>
</organism>
<dbReference type="EMBL" id="JARKHS020004335">
    <property type="protein sequence ID" value="KAK8784703.1"/>
    <property type="molecule type" value="Genomic_DNA"/>
</dbReference>